<dbReference type="STRING" id="1798377.A2872_03565"/>
<protein>
    <submittedName>
        <fullName evidence="2">Uncharacterized protein</fullName>
    </submittedName>
</protein>
<dbReference type="EMBL" id="MFJG01000007">
    <property type="protein sequence ID" value="OGG07371.1"/>
    <property type="molecule type" value="Genomic_DNA"/>
</dbReference>
<reference evidence="2 3" key="1">
    <citation type="journal article" date="2016" name="Nat. Commun.">
        <title>Thousands of microbial genomes shed light on interconnected biogeochemical processes in an aquifer system.</title>
        <authorList>
            <person name="Anantharaman K."/>
            <person name="Brown C.T."/>
            <person name="Hug L.A."/>
            <person name="Sharon I."/>
            <person name="Castelle C.J."/>
            <person name="Probst A.J."/>
            <person name="Thomas B.C."/>
            <person name="Singh A."/>
            <person name="Wilkins M.J."/>
            <person name="Karaoz U."/>
            <person name="Brodie E.L."/>
            <person name="Williams K.H."/>
            <person name="Hubbard S.S."/>
            <person name="Banfield J.F."/>
        </authorList>
    </citation>
    <scope>NUCLEOTIDE SEQUENCE [LARGE SCALE GENOMIC DNA]</scope>
</reference>
<evidence type="ECO:0000313" key="2">
    <source>
        <dbReference type="EMBL" id="OGG07371.1"/>
    </source>
</evidence>
<feature type="transmembrane region" description="Helical" evidence="1">
    <location>
        <begin position="6"/>
        <end position="28"/>
    </location>
</feature>
<gene>
    <name evidence="2" type="ORF">A2872_03565</name>
</gene>
<dbReference type="Proteomes" id="UP000178681">
    <property type="component" value="Unassembled WGS sequence"/>
</dbReference>
<keyword evidence="1" id="KW-1133">Transmembrane helix</keyword>
<dbReference type="AlphaFoldDB" id="A0A1F5Z4K4"/>
<accession>A0A1F5Z4K4</accession>
<keyword evidence="1" id="KW-0812">Transmembrane</keyword>
<sequence length="210" mass="23938">MNSKGNILVITFVSLLSISLIISGYVYLQNQQFQKPKLETVNTDSSEASWKSYTNEKYNLSLKYDPKYSLDETYEPEASLPTYHLWFDNQTDKFNINIAALSNKEDAVIFSNLGNANLQKTIKYPSGEWKKYVSENGWEGSDPYSIYRLETQDFRYDLTCSNNEDSGINCEKILSTFQFLGSVPKNTELEALANKLDGLLKKGLSLKLQT</sequence>
<evidence type="ECO:0000313" key="3">
    <source>
        <dbReference type="Proteomes" id="UP000178681"/>
    </source>
</evidence>
<organism evidence="2 3">
    <name type="scientific">Candidatus Gottesmanbacteria bacterium RIFCSPHIGHO2_01_FULL_42_12</name>
    <dbReference type="NCBI Taxonomy" id="1798377"/>
    <lineage>
        <taxon>Bacteria</taxon>
        <taxon>Candidatus Gottesmaniibacteriota</taxon>
    </lineage>
</organism>
<keyword evidence="1" id="KW-0472">Membrane</keyword>
<comment type="caution">
    <text evidence="2">The sequence shown here is derived from an EMBL/GenBank/DDBJ whole genome shotgun (WGS) entry which is preliminary data.</text>
</comment>
<proteinExistence type="predicted"/>
<name>A0A1F5Z4K4_9BACT</name>
<evidence type="ECO:0000256" key="1">
    <source>
        <dbReference type="SAM" id="Phobius"/>
    </source>
</evidence>